<proteinExistence type="inferred from homology"/>
<evidence type="ECO:0000256" key="12">
    <source>
        <dbReference type="ARBA" id="ARBA00023027"/>
    </source>
</evidence>
<keyword evidence="11 17" id="KW-1133">Transmembrane helix</keyword>
<evidence type="ECO:0000256" key="10">
    <source>
        <dbReference type="ARBA" id="ARBA00022982"/>
    </source>
</evidence>
<feature type="transmembrane region" description="Helical" evidence="17">
    <location>
        <begin position="59"/>
        <end position="79"/>
    </location>
</feature>
<evidence type="ECO:0000256" key="2">
    <source>
        <dbReference type="ARBA" id="ARBA00007012"/>
    </source>
</evidence>
<evidence type="ECO:0000256" key="9">
    <source>
        <dbReference type="ARBA" id="ARBA00022967"/>
    </source>
</evidence>
<evidence type="ECO:0000256" key="5">
    <source>
        <dbReference type="ARBA" id="ARBA00022448"/>
    </source>
</evidence>
<gene>
    <name evidence="19" type="primary">ND2</name>
</gene>
<accession>A0A1B0QVQ4</accession>
<keyword evidence="10 17" id="KW-0249">Electron transport</keyword>
<comment type="catalytic activity">
    <reaction evidence="16 17">
        <text>a ubiquinone + NADH + 5 H(+)(in) = a ubiquinol + NAD(+) + 4 H(+)(out)</text>
        <dbReference type="Rhea" id="RHEA:29091"/>
        <dbReference type="Rhea" id="RHEA-COMP:9565"/>
        <dbReference type="Rhea" id="RHEA-COMP:9566"/>
        <dbReference type="ChEBI" id="CHEBI:15378"/>
        <dbReference type="ChEBI" id="CHEBI:16389"/>
        <dbReference type="ChEBI" id="CHEBI:17976"/>
        <dbReference type="ChEBI" id="CHEBI:57540"/>
        <dbReference type="ChEBI" id="CHEBI:57945"/>
        <dbReference type="EC" id="7.1.1.2"/>
    </reaction>
</comment>
<dbReference type="EC" id="7.1.1.2" evidence="3 17"/>
<organism evidence="19">
    <name type="scientific">Bugula neritina</name>
    <name type="common">Brown bryozoan</name>
    <name type="synonym">Sertularia neritina</name>
    <dbReference type="NCBI Taxonomy" id="10212"/>
    <lineage>
        <taxon>Eukaryota</taxon>
        <taxon>Metazoa</taxon>
        <taxon>Spiralia</taxon>
        <taxon>Lophotrochozoa</taxon>
        <taxon>Bryozoa</taxon>
        <taxon>Gymnolaemata</taxon>
        <taxon>Cheilostomatida</taxon>
        <taxon>Flustrina</taxon>
        <taxon>Buguloidea</taxon>
        <taxon>Bugulidae</taxon>
        <taxon>Bugula</taxon>
    </lineage>
</organism>
<keyword evidence="15 17" id="KW-0472">Membrane</keyword>
<evidence type="ECO:0000256" key="7">
    <source>
        <dbReference type="ARBA" id="ARBA00022692"/>
    </source>
</evidence>
<feature type="domain" description="NADH:quinone oxidoreductase/Mrp antiporter transmembrane" evidence="18">
    <location>
        <begin position="25"/>
        <end position="265"/>
    </location>
</feature>
<dbReference type="GO" id="GO:0006120">
    <property type="term" value="P:mitochondrial electron transport, NADH to ubiquinone"/>
    <property type="evidence" value="ECO:0007669"/>
    <property type="project" value="InterPro"/>
</dbReference>
<evidence type="ECO:0000256" key="1">
    <source>
        <dbReference type="ARBA" id="ARBA00004448"/>
    </source>
</evidence>
<dbReference type="PRINTS" id="PR01436">
    <property type="entry name" value="NADHDHGNASE2"/>
</dbReference>
<geneLocation type="mitochondrion" evidence="19"/>
<comment type="subcellular location">
    <subcellularLocation>
        <location evidence="1 17">Mitochondrion inner membrane</location>
        <topology evidence="1 17">Multi-pass membrane protein</topology>
    </subcellularLocation>
</comment>
<feature type="transmembrane region" description="Helical" evidence="17">
    <location>
        <begin position="228"/>
        <end position="250"/>
    </location>
</feature>
<reference evidence="19" key="1">
    <citation type="journal article" date="2016" name="Mar. Freshw. Res.">
        <title>Comparative mitogenomic analyses reveal cryptic diversity of the bryozoan Bugula neritina Linnaeus, 1758, in the Yellow Sea.</title>
        <authorList>
            <person name="Shen X."/>
            <person name="Tian M."/>
            <person name="Chu K.H."/>
            <person name="Wang J.F."/>
            <person name="Chen S."/>
            <person name="Liu H.L."/>
            <person name="Zhao X.H."/>
            <person name="Zhao F.Q."/>
        </authorList>
    </citation>
    <scope>NUCLEOTIDE SEQUENCE</scope>
</reference>
<dbReference type="InterPro" id="IPR003917">
    <property type="entry name" value="NADH_UbQ_OxRdtase_chain2"/>
</dbReference>
<evidence type="ECO:0000256" key="17">
    <source>
        <dbReference type="RuleBase" id="RU003403"/>
    </source>
</evidence>
<keyword evidence="7 17" id="KW-0812">Transmembrane</keyword>
<keyword evidence="13 17" id="KW-0830">Ubiquinone</keyword>
<keyword evidence="5" id="KW-0813">Transport</keyword>
<dbReference type="Pfam" id="PF00361">
    <property type="entry name" value="Proton_antipo_M"/>
    <property type="match status" value="1"/>
</dbReference>
<evidence type="ECO:0000256" key="16">
    <source>
        <dbReference type="ARBA" id="ARBA00049551"/>
    </source>
</evidence>
<dbReference type="GO" id="GO:0008137">
    <property type="term" value="F:NADH dehydrogenase (ubiquinone) activity"/>
    <property type="evidence" value="ECO:0007669"/>
    <property type="project" value="UniProtKB-EC"/>
</dbReference>
<dbReference type="GO" id="GO:0005743">
    <property type="term" value="C:mitochondrial inner membrane"/>
    <property type="evidence" value="ECO:0007669"/>
    <property type="project" value="UniProtKB-SubCell"/>
</dbReference>
<evidence type="ECO:0000256" key="8">
    <source>
        <dbReference type="ARBA" id="ARBA00022792"/>
    </source>
</evidence>
<evidence type="ECO:0000256" key="15">
    <source>
        <dbReference type="ARBA" id="ARBA00023136"/>
    </source>
</evidence>
<feature type="transmembrane region" description="Helical" evidence="17">
    <location>
        <begin position="188"/>
        <end position="207"/>
    </location>
</feature>
<evidence type="ECO:0000313" key="19">
    <source>
        <dbReference type="EMBL" id="AJP00036.1"/>
    </source>
</evidence>
<feature type="transmembrane region" description="Helical" evidence="17">
    <location>
        <begin position="292"/>
        <end position="310"/>
    </location>
</feature>
<evidence type="ECO:0000256" key="11">
    <source>
        <dbReference type="ARBA" id="ARBA00022989"/>
    </source>
</evidence>
<feature type="transmembrane region" description="Helical" evidence="17">
    <location>
        <begin position="256"/>
        <end position="280"/>
    </location>
</feature>
<keyword evidence="6 17" id="KW-0679">Respiratory chain</keyword>
<evidence type="ECO:0000256" key="13">
    <source>
        <dbReference type="ARBA" id="ARBA00023075"/>
    </source>
</evidence>
<keyword evidence="8 17" id="KW-0999">Mitochondrion inner membrane</keyword>
<name>A0A1B0QVQ4_BUGNE</name>
<keyword evidence="9 17" id="KW-1278">Translocase</keyword>
<evidence type="ECO:0000256" key="14">
    <source>
        <dbReference type="ARBA" id="ARBA00023128"/>
    </source>
</evidence>
<comment type="similarity">
    <text evidence="2 17">Belongs to the complex I subunit 2 family.</text>
</comment>
<evidence type="ECO:0000259" key="18">
    <source>
        <dbReference type="Pfam" id="PF00361"/>
    </source>
</evidence>
<comment type="function">
    <text evidence="17">Core subunit of the mitochondrial membrane respiratory chain NADH dehydrogenase (Complex I) which catalyzes electron transfer from NADH through the respiratory chain, using ubiquinone as an electron acceptor. Essential for the catalytic activity and assembly of complex I.</text>
</comment>
<dbReference type="EMBL" id="KM983335">
    <property type="protein sequence ID" value="AJP00036.1"/>
    <property type="molecule type" value="Genomic_DNA"/>
</dbReference>
<dbReference type="AlphaFoldDB" id="A0A1B0QVQ4"/>
<sequence length="311" mass="35517">MTKMYPAWFVFFFTNMTGLTMIMSSSNWLAMWIGFELSLLGFLPMFIMNKSSIDSMVKYLLLQSGGSALMLTSMVINSLTQSKNMFLLSILLKIGLFPFFQWVPTIMTTLTWFGCFMIATIQKIGPVIILMKSNNNSFMLLLISSSLSVLFSGMLGLNQTNLRTLLGYSSVSHTAWMSASLIHSSKLMTTYLIYYFLISTILFFFLNKKNLNKINIYYSNNDPNMPKIIVMLVVLAGIPPFSMFFLKLMILTKLSYYNFIANTLILGTTLSSYYYLTFIITNLVKSNSNKNLLWQGMMMLLILHSPLIMML</sequence>
<feature type="transmembrane region" description="Helical" evidence="17">
    <location>
        <begin position="29"/>
        <end position="47"/>
    </location>
</feature>
<keyword evidence="12 17" id="KW-0520">NAD</keyword>
<evidence type="ECO:0000256" key="3">
    <source>
        <dbReference type="ARBA" id="ARBA00012944"/>
    </source>
</evidence>
<evidence type="ECO:0000256" key="4">
    <source>
        <dbReference type="ARBA" id="ARBA00021008"/>
    </source>
</evidence>
<evidence type="ECO:0000256" key="6">
    <source>
        <dbReference type="ARBA" id="ARBA00022660"/>
    </source>
</evidence>
<keyword evidence="14 17" id="KW-0496">Mitochondrion</keyword>
<dbReference type="PANTHER" id="PTHR46552:SF1">
    <property type="entry name" value="NADH-UBIQUINONE OXIDOREDUCTASE CHAIN 2"/>
    <property type="match status" value="1"/>
</dbReference>
<dbReference type="InterPro" id="IPR001750">
    <property type="entry name" value="ND/Mrp_TM"/>
</dbReference>
<dbReference type="InterPro" id="IPR050175">
    <property type="entry name" value="Complex_I_Subunit_2"/>
</dbReference>
<protein>
    <recommendedName>
        <fullName evidence="4 17">NADH-ubiquinone oxidoreductase chain 2</fullName>
        <ecNumber evidence="3 17">7.1.1.2</ecNumber>
    </recommendedName>
</protein>
<dbReference type="PANTHER" id="PTHR46552">
    <property type="entry name" value="NADH-UBIQUINONE OXIDOREDUCTASE CHAIN 2"/>
    <property type="match status" value="1"/>
</dbReference>
<feature type="transmembrane region" description="Helical" evidence="17">
    <location>
        <begin position="7"/>
        <end position="23"/>
    </location>
</feature>
<feature type="transmembrane region" description="Helical" evidence="17">
    <location>
        <begin position="137"/>
        <end position="158"/>
    </location>
</feature>